<name>A0A6A6XBM1_9PLEO</name>
<dbReference type="EMBL" id="MU001913">
    <property type="protein sequence ID" value="KAF2793832.1"/>
    <property type="molecule type" value="Genomic_DNA"/>
</dbReference>
<accession>A0A6A6XBM1</accession>
<protein>
    <submittedName>
        <fullName evidence="1">Uncharacterized protein</fullName>
    </submittedName>
</protein>
<dbReference type="Proteomes" id="UP000799757">
    <property type="component" value="Unassembled WGS sequence"/>
</dbReference>
<sequence>MQSSAMFPQHPPSPILLASNIRTPLFFRLPLELRNQIYDILFEIFGPGFQFRQQDLLVSLIYSTSTAISISNPRYRTGLPLWILTCRQFLSEALSQFYHASICTSCVHTLGFLKRTAPTPGPRPISIPPSPRPKLLDLQHVRSAALGPIGVSSFAQFPALKPTSLYIFGGEVVGPLRDWLRSHSTSTSASTSLRHLKLTLTLPSVYPEVFNDEDWRVDLLATLHFPPVESARFVVRQERIADVKAWNGAWVRGPGGRGLDIRARQVVLPLLKRDVRGIAERLVGRGEFRCAVRDWTVVEGRDVVQEWKGRSGLIESGGDVGAGADTRTEAWEFEWHLDVRKVDVNRG</sequence>
<organism evidence="1 2">
    <name type="scientific">Melanomma pulvis-pyrius CBS 109.77</name>
    <dbReference type="NCBI Taxonomy" id="1314802"/>
    <lineage>
        <taxon>Eukaryota</taxon>
        <taxon>Fungi</taxon>
        <taxon>Dikarya</taxon>
        <taxon>Ascomycota</taxon>
        <taxon>Pezizomycotina</taxon>
        <taxon>Dothideomycetes</taxon>
        <taxon>Pleosporomycetidae</taxon>
        <taxon>Pleosporales</taxon>
        <taxon>Melanommataceae</taxon>
        <taxon>Melanomma</taxon>
    </lineage>
</organism>
<dbReference type="OrthoDB" id="3799620at2759"/>
<gene>
    <name evidence="1" type="ORF">K505DRAFT_325214</name>
</gene>
<dbReference type="AlphaFoldDB" id="A0A6A6XBM1"/>
<keyword evidence="2" id="KW-1185">Reference proteome</keyword>
<evidence type="ECO:0000313" key="1">
    <source>
        <dbReference type="EMBL" id="KAF2793832.1"/>
    </source>
</evidence>
<evidence type="ECO:0000313" key="2">
    <source>
        <dbReference type="Proteomes" id="UP000799757"/>
    </source>
</evidence>
<proteinExistence type="predicted"/>
<reference evidence="1" key="1">
    <citation type="journal article" date="2020" name="Stud. Mycol.">
        <title>101 Dothideomycetes genomes: a test case for predicting lifestyles and emergence of pathogens.</title>
        <authorList>
            <person name="Haridas S."/>
            <person name="Albert R."/>
            <person name="Binder M."/>
            <person name="Bloem J."/>
            <person name="Labutti K."/>
            <person name="Salamov A."/>
            <person name="Andreopoulos B."/>
            <person name="Baker S."/>
            <person name="Barry K."/>
            <person name="Bills G."/>
            <person name="Bluhm B."/>
            <person name="Cannon C."/>
            <person name="Castanera R."/>
            <person name="Culley D."/>
            <person name="Daum C."/>
            <person name="Ezra D."/>
            <person name="Gonzalez J."/>
            <person name="Henrissat B."/>
            <person name="Kuo A."/>
            <person name="Liang C."/>
            <person name="Lipzen A."/>
            <person name="Lutzoni F."/>
            <person name="Magnuson J."/>
            <person name="Mondo S."/>
            <person name="Nolan M."/>
            <person name="Ohm R."/>
            <person name="Pangilinan J."/>
            <person name="Park H.-J."/>
            <person name="Ramirez L."/>
            <person name="Alfaro M."/>
            <person name="Sun H."/>
            <person name="Tritt A."/>
            <person name="Yoshinaga Y."/>
            <person name="Zwiers L.-H."/>
            <person name="Turgeon B."/>
            <person name="Goodwin S."/>
            <person name="Spatafora J."/>
            <person name="Crous P."/>
            <person name="Grigoriev I."/>
        </authorList>
    </citation>
    <scope>NUCLEOTIDE SEQUENCE</scope>
    <source>
        <strain evidence="1">CBS 109.77</strain>
    </source>
</reference>